<protein>
    <submittedName>
        <fullName evidence="1">Uncharacterized protein</fullName>
    </submittedName>
</protein>
<evidence type="ECO:0000313" key="2">
    <source>
        <dbReference type="Proteomes" id="UP000474778"/>
    </source>
</evidence>
<keyword evidence="2" id="KW-1185">Reference proteome</keyword>
<evidence type="ECO:0000313" key="1">
    <source>
        <dbReference type="EMBL" id="MXR70774.1"/>
    </source>
</evidence>
<accession>A0A6L7I4E2</accession>
<dbReference type="EMBL" id="WRPA01000025">
    <property type="protein sequence ID" value="MXR70774.1"/>
    <property type="molecule type" value="Genomic_DNA"/>
</dbReference>
<comment type="caution">
    <text evidence="1">The sequence shown here is derived from an EMBL/GenBank/DDBJ whole genome shotgun (WGS) entry which is preliminary data.</text>
</comment>
<proteinExistence type="predicted"/>
<sequence length="45" mass="5435">MKRKTLNNLSSRRRTLLKIRHQHTINRQKQFFTFIKQPGSLSPID</sequence>
<gene>
    <name evidence="1" type="ORF">GNT65_19135</name>
</gene>
<reference evidence="1 2" key="1">
    <citation type="submission" date="2019-12" db="EMBL/GenBank/DDBJ databases">
        <title>Shewanella insulae sp. nov., isolated from a tidal flat.</title>
        <authorList>
            <person name="Yoon J.-H."/>
        </authorList>
    </citation>
    <scope>NUCLEOTIDE SEQUENCE [LARGE SCALE GENOMIC DNA]</scope>
    <source>
        <strain evidence="1 2">JBTF-M18</strain>
    </source>
</reference>
<organism evidence="1 2">
    <name type="scientific">Shewanella insulae</name>
    <dbReference type="NCBI Taxonomy" id="2681496"/>
    <lineage>
        <taxon>Bacteria</taxon>
        <taxon>Pseudomonadati</taxon>
        <taxon>Pseudomonadota</taxon>
        <taxon>Gammaproteobacteria</taxon>
        <taxon>Alteromonadales</taxon>
        <taxon>Shewanellaceae</taxon>
        <taxon>Shewanella</taxon>
    </lineage>
</organism>
<dbReference type="Proteomes" id="UP000474778">
    <property type="component" value="Unassembled WGS sequence"/>
</dbReference>
<dbReference type="RefSeq" id="WP_160798780.1">
    <property type="nucleotide sequence ID" value="NZ_CANMWR010000021.1"/>
</dbReference>
<dbReference type="AlphaFoldDB" id="A0A6L7I4E2"/>
<name>A0A6L7I4E2_9GAMM</name>